<evidence type="ECO:0000256" key="1">
    <source>
        <dbReference type="SAM" id="Phobius"/>
    </source>
</evidence>
<organism evidence="2 3">
    <name type="scientific">Candidatus Roizmanbacteria bacterium CG_4_10_14_0_2_um_filter_39_13</name>
    <dbReference type="NCBI Taxonomy" id="1974825"/>
    <lineage>
        <taxon>Bacteria</taxon>
        <taxon>Candidatus Roizmaniibacteriota</taxon>
    </lineage>
</organism>
<name>A0A2M7TZS8_9BACT</name>
<sequence>MKEYFIQKKLLPFILCGNNYMKNKKKGFSLLEIVVVMGVLGLLLPSVFGIVYIIMQQQLRIHRLSQTKQQGDLILNYMKESISRNAVGVGSALGSPQCVNAVSTYSNASGEFNFTLDNSATPDMFSFEENTGQLLFIQNTYLPFLSAYTFTSTSLNDSATVEVSNLVIECQRRTSDLANVNFFPVVGFSYDATFVDATPTAQEGVVSLHYQTKVKLRRTPD</sequence>
<dbReference type="EMBL" id="PFOB01000026">
    <property type="protein sequence ID" value="PIZ63331.1"/>
    <property type="molecule type" value="Genomic_DNA"/>
</dbReference>
<keyword evidence="1" id="KW-0812">Transmembrane</keyword>
<evidence type="ECO:0008006" key="4">
    <source>
        <dbReference type="Google" id="ProtNLM"/>
    </source>
</evidence>
<proteinExistence type="predicted"/>
<dbReference type="AlphaFoldDB" id="A0A2M7TZS8"/>
<dbReference type="InterPro" id="IPR012902">
    <property type="entry name" value="N_methyl_site"/>
</dbReference>
<gene>
    <name evidence="2" type="ORF">COY16_02305</name>
</gene>
<evidence type="ECO:0000313" key="2">
    <source>
        <dbReference type="EMBL" id="PIZ63331.1"/>
    </source>
</evidence>
<keyword evidence="1" id="KW-1133">Transmembrane helix</keyword>
<reference evidence="3" key="1">
    <citation type="submission" date="2017-09" db="EMBL/GenBank/DDBJ databases">
        <title>Depth-based differentiation of microbial function through sediment-hosted aquifers and enrichment of novel symbionts in the deep terrestrial subsurface.</title>
        <authorList>
            <person name="Probst A.J."/>
            <person name="Ladd B."/>
            <person name="Jarett J.K."/>
            <person name="Geller-Mcgrath D.E."/>
            <person name="Sieber C.M.K."/>
            <person name="Emerson J.B."/>
            <person name="Anantharaman K."/>
            <person name="Thomas B.C."/>
            <person name="Malmstrom R."/>
            <person name="Stieglmeier M."/>
            <person name="Klingl A."/>
            <person name="Woyke T."/>
            <person name="Ryan C.M."/>
            <person name="Banfield J.F."/>
        </authorList>
    </citation>
    <scope>NUCLEOTIDE SEQUENCE [LARGE SCALE GENOMIC DNA]</scope>
</reference>
<accession>A0A2M7TZS8</accession>
<protein>
    <recommendedName>
        <fullName evidence="4">Prepilin-type N-terminal cleavage/methylation domain-containing protein</fullName>
    </recommendedName>
</protein>
<evidence type="ECO:0000313" key="3">
    <source>
        <dbReference type="Proteomes" id="UP000228503"/>
    </source>
</evidence>
<dbReference type="Proteomes" id="UP000228503">
    <property type="component" value="Unassembled WGS sequence"/>
</dbReference>
<keyword evidence="1" id="KW-0472">Membrane</keyword>
<dbReference type="NCBIfam" id="TIGR02532">
    <property type="entry name" value="IV_pilin_GFxxxE"/>
    <property type="match status" value="1"/>
</dbReference>
<comment type="caution">
    <text evidence="2">The sequence shown here is derived from an EMBL/GenBank/DDBJ whole genome shotgun (WGS) entry which is preliminary data.</text>
</comment>
<dbReference type="Pfam" id="PF07963">
    <property type="entry name" value="N_methyl"/>
    <property type="match status" value="1"/>
</dbReference>
<feature type="transmembrane region" description="Helical" evidence="1">
    <location>
        <begin position="30"/>
        <end position="55"/>
    </location>
</feature>